<evidence type="ECO:0000313" key="2">
    <source>
        <dbReference type="EMBL" id="TWT31841.1"/>
    </source>
</evidence>
<accession>A0A5C5V0D9</accession>
<keyword evidence="1" id="KW-0472">Membrane</keyword>
<gene>
    <name evidence="2" type="ORF">Enr8_37660</name>
</gene>
<dbReference type="RefSeq" id="WP_146434308.1">
    <property type="nucleotide sequence ID" value="NZ_SJPF01000004.1"/>
</dbReference>
<keyword evidence="1" id="KW-0812">Transmembrane</keyword>
<proteinExistence type="predicted"/>
<name>A0A5C5V0D9_9BACT</name>
<dbReference type="EMBL" id="SJPF01000004">
    <property type="protein sequence ID" value="TWT31841.1"/>
    <property type="molecule type" value="Genomic_DNA"/>
</dbReference>
<dbReference type="OrthoDB" id="290549at2"/>
<protein>
    <submittedName>
        <fullName evidence="2">Uncharacterized protein</fullName>
    </submittedName>
</protein>
<dbReference type="AlphaFoldDB" id="A0A5C5V0D9"/>
<feature type="transmembrane region" description="Helical" evidence="1">
    <location>
        <begin position="20"/>
        <end position="44"/>
    </location>
</feature>
<sequence length="225" mass="25654">MTPDDEFAVESKSPAAGRGSLLRFNLFTLLLAMAVFAVWMAWYLTLQETARMQASLSGLRNLARELRINSPDWYAAVQHHELTDDDFRWRVYLPPDNKYQLCVATQNVDQAYDLKRPKPEASMIAPIAPGEHELMLTYEKEEDEWTIAVTVDGQIILEEKQPADWNLGRGSSGGSLVQKNRHFTTDEPLKLFDRVFFVPLPNKPNSASSKDSNTGLRLWVEKLKK</sequence>
<comment type="caution">
    <text evidence="2">The sequence shown here is derived from an EMBL/GenBank/DDBJ whole genome shotgun (WGS) entry which is preliminary data.</text>
</comment>
<reference evidence="2 3" key="1">
    <citation type="submission" date="2019-02" db="EMBL/GenBank/DDBJ databases">
        <title>Deep-cultivation of Planctomycetes and their phenomic and genomic characterization uncovers novel biology.</title>
        <authorList>
            <person name="Wiegand S."/>
            <person name="Jogler M."/>
            <person name="Boedeker C."/>
            <person name="Pinto D."/>
            <person name="Vollmers J."/>
            <person name="Rivas-Marin E."/>
            <person name="Kohn T."/>
            <person name="Peeters S.H."/>
            <person name="Heuer A."/>
            <person name="Rast P."/>
            <person name="Oberbeckmann S."/>
            <person name="Bunk B."/>
            <person name="Jeske O."/>
            <person name="Meyerdierks A."/>
            <person name="Storesund J.E."/>
            <person name="Kallscheuer N."/>
            <person name="Luecker S."/>
            <person name="Lage O.M."/>
            <person name="Pohl T."/>
            <person name="Merkel B.J."/>
            <person name="Hornburger P."/>
            <person name="Mueller R.-W."/>
            <person name="Bruemmer F."/>
            <person name="Labrenz M."/>
            <person name="Spormann A.M."/>
            <person name="Op Den Camp H."/>
            <person name="Overmann J."/>
            <person name="Amann R."/>
            <person name="Jetten M.S.M."/>
            <person name="Mascher T."/>
            <person name="Medema M.H."/>
            <person name="Devos D.P."/>
            <person name="Kaster A.-K."/>
            <person name="Ovreas L."/>
            <person name="Rohde M."/>
            <person name="Galperin M.Y."/>
            <person name="Jogler C."/>
        </authorList>
    </citation>
    <scope>NUCLEOTIDE SEQUENCE [LARGE SCALE GENOMIC DNA]</scope>
    <source>
        <strain evidence="2 3">Enr8</strain>
    </source>
</reference>
<evidence type="ECO:0000313" key="3">
    <source>
        <dbReference type="Proteomes" id="UP000318878"/>
    </source>
</evidence>
<evidence type="ECO:0000256" key="1">
    <source>
        <dbReference type="SAM" id="Phobius"/>
    </source>
</evidence>
<dbReference type="Proteomes" id="UP000318878">
    <property type="component" value="Unassembled WGS sequence"/>
</dbReference>
<organism evidence="2 3">
    <name type="scientific">Blastopirellula retiformator</name>
    <dbReference type="NCBI Taxonomy" id="2527970"/>
    <lineage>
        <taxon>Bacteria</taxon>
        <taxon>Pseudomonadati</taxon>
        <taxon>Planctomycetota</taxon>
        <taxon>Planctomycetia</taxon>
        <taxon>Pirellulales</taxon>
        <taxon>Pirellulaceae</taxon>
        <taxon>Blastopirellula</taxon>
    </lineage>
</organism>
<keyword evidence="3" id="KW-1185">Reference proteome</keyword>
<keyword evidence="1" id="KW-1133">Transmembrane helix</keyword>